<evidence type="ECO:0000313" key="4">
    <source>
        <dbReference type="WBParaSite" id="ACRNAN_Path_306.g1168.t1"/>
    </source>
</evidence>
<name>A0A914C523_9BILA</name>
<organism evidence="3 4">
    <name type="scientific">Acrobeloides nanus</name>
    <dbReference type="NCBI Taxonomy" id="290746"/>
    <lineage>
        <taxon>Eukaryota</taxon>
        <taxon>Metazoa</taxon>
        <taxon>Ecdysozoa</taxon>
        <taxon>Nematoda</taxon>
        <taxon>Chromadorea</taxon>
        <taxon>Rhabditida</taxon>
        <taxon>Tylenchina</taxon>
        <taxon>Cephalobomorpha</taxon>
        <taxon>Cephaloboidea</taxon>
        <taxon>Cephalobidae</taxon>
        <taxon>Acrobeloides</taxon>
    </lineage>
</organism>
<feature type="signal peptide" evidence="2">
    <location>
        <begin position="1"/>
        <end position="20"/>
    </location>
</feature>
<dbReference type="WBParaSite" id="ACRNAN_Path_306.g1168.t1">
    <property type="protein sequence ID" value="ACRNAN_Path_306.g1168.t1"/>
    <property type="gene ID" value="ACRNAN_Path_306.g1168"/>
</dbReference>
<feature type="compositionally biased region" description="Basic residues" evidence="1">
    <location>
        <begin position="91"/>
        <end position="102"/>
    </location>
</feature>
<feature type="compositionally biased region" description="Basic residues" evidence="1">
    <location>
        <begin position="73"/>
        <end position="83"/>
    </location>
</feature>
<proteinExistence type="predicted"/>
<keyword evidence="3" id="KW-1185">Reference proteome</keyword>
<evidence type="ECO:0000256" key="2">
    <source>
        <dbReference type="SAM" id="SignalP"/>
    </source>
</evidence>
<reference evidence="4" key="1">
    <citation type="submission" date="2022-11" db="UniProtKB">
        <authorList>
            <consortium name="WormBaseParasite"/>
        </authorList>
    </citation>
    <scope>IDENTIFICATION</scope>
</reference>
<dbReference type="Proteomes" id="UP000887540">
    <property type="component" value="Unplaced"/>
</dbReference>
<protein>
    <submittedName>
        <fullName evidence="4">Uncharacterized protein</fullName>
    </submittedName>
</protein>
<sequence length="102" mass="12427">MIRRKAFLFLFIATFTLSYAKNGYHQRFRYLPLCSCEPRHDYLMDLRNIFNSNIVFKHRCPSGMHCVNESYEHHKRHHKHHKDQTHEKDKGKKHSFSSRILK</sequence>
<evidence type="ECO:0000256" key="1">
    <source>
        <dbReference type="SAM" id="MobiDB-lite"/>
    </source>
</evidence>
<keyword evidence="2" id="KW-0732">Signal</keyword>
<feature type="chain" id="PRO_5037641859" evidence="2">
    <location>
        <begin position="21"/>
        <end position="102"/>
    </location>
</feature>
<dbReference type="AlphaFoldDB" id="A0A914C523"/>
<feature type="region of interest" description="Disordered" evidence="1">
    <location>
        <begin position="71"/>
        <end position="102"/>
    </location>
</feature>
<evidence type="ECO:0000313" key="3">
    <source>
        <dbReference type="Proteomes" id="UP000887540"/>
    </source>
</evidence>
<accession>A0A914C523</accession>